<accession>A0A6A4SCK6</accession>
<organism evidence="2 3">
    <name type="scientific">Scophthalmus maximus</name>
    <name type="common">Turbot</name>
    <name type="synonym">Psetta maxima</name>
    <dbReference type="NCBI Taxonomy" id="52904"/>
    <lineage>
        <taxon>Eukaryota</taxon>
        <taxon>Metazoa</taxon>
        <taxon>Chordata</taxon>
        <taxon>Craniata</taxon>
        <taxon>Vertebrata</taxon>
        <taxon>Euteleostomi</taxon>
        <taxon>Actinopterygii</taxon>
        <taxon>Neopterygii</taxon>
        <taxon>Teleostei</taxon>
        <taxon>Neoteleostei</taxon>
        <taxon>Acanthomorphata</taxon>
        <taxon>Carangaria</taxon>
        <taxon>Pleuronectiformes</taxon>
        <taxon>Pleuronectoidei</taxon>
        <taxon>Scophthalmidae</taxon>
        <taxon>Scophthalmus</taxon>
    </lineage>
</organism>
<name>A0A6A4SCK6_SCOMX</name>
<proteinExistence type="predicted"/>
<dbReference type="AlphaFoldDB" id="A0A6A4SCK6"/>
<feature type="region of interest" description="Disordered" evidence="1">
    <location>
        <begin position="62"/>
        <end position="93"/>
    </location>
</feature>
<protein>
    <submittedName>
        <fullName evidence="2">Uncharacterized protein</fullName>
    </submittedName>
</protein>
<dbReference type="Proteomes" id="UP000438429">
    <property type="component" value="Unassembled WGS sequence"/>
</dbReference>
<evidence type="ECO:0000256" key="1">
    <source>
        <dbReference type="SAM" id="MobiDB-lite"/>
    </source>
</evidence>
<evidence type="ECO:0000313" key="2">
    <source>
        <dbReference type="EMBL" id="KAF0030319.1"/>
    </source>
</evidence>
<gene>
    <name evidence="2" type="ORF">F2P81_017050</name>
</gene>
<evidence type="ECO:0000313" key="3">
    <source>
        <dbReference type="Proteomes" id="UP000438429"/>
    </source>
</evidence>
<dbReference type="EMBL" id="VEVO01000015">
    <property type="protein sequence ID" value="KAF0030319.1"/>
    <property type="molecule type" value="Genomic_DNA"/>
</dbReference>
<sequence length="110" mass="11933">MSHEKAKRCVVFNIIKIKCYRKVQSNMVFTEKWTEVYGVCGQQGVGVGGLKGERSRGRCETREGGCTPAGDGQHGYCSGSSTNASSVPPSSVSRRSAIFPAARTIPEIRY</sequence>
<feature type="compositionally biased region" description="Low complexity" evidence="1">
    <location>
        <begin position="78"/>
        <end position="93"/>
    </location>
</feature>
<reference evidence="2 3" key="1">
    <citation type="submission" date="2019-06" db="EMBL/GenBank/DDBJ databases">
        <title>Draft genomes of female and male turbot (Scophthalmus maximus).</title>
        <authorList>
            <person name="Xu H."/>
            <person name="Xu X.-W."/>
            <person name="Shao C."/>
            <person name="Chen S."/>
        </authorList>
    </citation>
    <scope>NUCLEOTIDE SEQUENCE [LARGE SCALE GENOMIC DNA]</scope>
    <source>
        <strain evidence="2">Ysfricsl-2016a</strain>
        <tissue evidence="2">Blood</tissue>
    </source>
</reference>
<comment type="caution">
    <text evidence="2">The sequence shown here is derived from an EMBL/GenBank/DDBJ whole genome shotgun (WGS) entry which is preliminary data.</text>
</comment>